<keyword evidence="2" id="KW-1185">Reference proteome</keyword>
<comment type="caution">
    <text evidence="1">The sequence shown here is derived from an EMBL/GenBank/DDBJ whole genome shotgun (WGS) entry which is preliminary data.</text>
</comment>
<evidence type="ECO:0000313" key="2">
    <source>
        <dbReference type="Proteomes" id="UP000265520"/>
    </source>
</evidence>
<accession>A0A392VXT0</accession>
<dbReference type="Proteomes" id="UP000265520">
    <property type="component" value="Unassembled WGS sequence"/>
</dbReference>
<dbReference type="EMBL" id="LXQA011295989">
    <property type="protein sequence ID" value="MCI92282.1"/>
    <property type="molecule type" value="Genomic_DNA"/>
</dbReference>
<protein>
    <submittedName>
        <fullName evidence="1">Uncharacterized protein</fullName>
    </submittedName>
</protein>
<organism evidence="1 2">
    <name type="scientific">Trifolium medium</name>
    <dbReference type="NCBI Taxonomy" id="97028"/>
    <lineage>
        <taxon>Eukaryota</taxon>
        <taxon>Viridiplantae</taxon>
        <taxon>Streptophyta</taxon>
        <taxon>Embryophyta</taxon>
        <taxon>Tracheophyta</taxon>
        <taxon>Spermatophyta</taxon>
        <taxon>Magnoliopsida</taxon>
        <taxon>eudicotyledons</taxon>
        <taxon>Gunneridae</taxon>
        <taxon>Pentapetalae</taxon>
        <taxon>rosids</taxon>
        <taxon>fabids</taxon>
        <taxon>Fabales</taxon>
        <taxon>Fabaceae</taxon>
        <taxon>Papilionoideae</taxon>
        <taxon>50 kb inversion clade</taxon>
        <taxon>NPAAA clade</taxon>
        <taxon>Hologalegina</taxon>
        <taxon>IRL clade</taxon>
        <taxon>Trifolieae</taxon>
        <taxon>Trifolium</taxon>
    </lineage>
</organism>
<evidence type="ECO:0000313" key="1">
    <source>
        <dbReference type="EMBL" id="MCI92282.1"/>
    </source>
</evidence>
<feature type="non-terminal residue" evidence="1">
    <location>
        <position position="1"/>
    </location>
</feature>
<reference evidence="1 2" key="1">
    <citation type="journal article" date="2018" name="Front. Plant Sci.">
        <title>Red Clover (Trifolium pratense) and Zigzag Clover (T. medium) - A Picture of Genomic Similarities and Differences.</title>
        <authorList>
            <person name="Dluhosova J."/>
            <person name="Istvanek J."/>
            <person name="Nedelnik J."/>
            <person name="Repkova J."/>
        </authorList>
    </citation>
    <scope>NUCLEOTIDE SEQUENCE [LARGE SCALE GENOMIC DNA]</scope>
    <source>
        <strain evidence="2">cv. 10/8</strain>
        <tissue evidence="1">Leaf</tissue>
    </source>
</reference>
<proteinExistence type="predicted"/>
<name>A0A392VXT0_9FABA</name>
<dbReference type="AlphaFoldDB" id="A0A392VXT0"/>
<sequence length="42" mass="4137">ASEEFCMIRLSGICSGDCSGIGCSEVGCSEGISSESGDVSTS</sequence>